<organism evidence="3 4">
    <name type="scientific">Candidatus Anoxymicrobium japonicum</name>
    <dbReference type="NCBI Taxonomy" id="2013648"/>
    <lineage>
        <taxon>Bacteria</taxon>
        <taxon>Bacillati</taxon>
        <taxon>Actinomycetota</taxon>
        <taxon>Candidatus Geothermincolia</taxon>
        <taxon>Candidatus Geothermincolales</taxon>
        <taxon>Candidatus Anoxymicrobiaceae</taxon>
        <taxon>Candidatus Anoxymicrobium</taxon>
    </lineage>
</organism>
<evidence type="ECO:0000256" key="1">
    <source>
        <dbReference type="ARBA" id="ARBA00009919"/>
    </source>
</evidence>
<dbReference type="InterPro" id="IPR035985">
    <property type="entry name" value="Ubiquitin-activating_enz"/>
</dbReference>
<accession>A0A2N3G5B8</accession>
<dbReference type="Gene3D" id="3.40.50.720">
    <property type="entry name" value="NAD(P)-binding Rossmann-like Domain"/>
    <property type="match status" value="1"/>
</dbReference>
<feature type="domain" description="THIF-type NAD/FAD binding fold" evidence="2">
    <location>
        <begin position="9"/>
        <end position="236"/>
    </location>
</feature>
<dbReference type="PANTHER" id="PTHR10953:SF102">
    <property type="entry name" value="ADENYLYLTRANSFERASE AND SULFURTRANSFERASE MOCS3"/>
    <property type="match status" value="1"/>
</dbReference>
<dbReference type="GO" id="GO:0016779">
    <property type="term" value="F:nucleotidyltransferase activity"/>
    <property type="evidence" value="ECO:0007669"/>
    <property type="project" value="TreeGrafter"/>
</dbReference>
<comment type="caution">
    <text evidence="3">The sequence shown here is derived from an EMBL/GenBank/DDBJ whole genome shotgun (WGS) entry which is preliminary data.</text>
</comment>
<dbReference type="InterPro" id="IPR045886">
    <property type="entry name" value="ThiF/MoeB/HesA"/>
</dbReference>
<sequence>MDDNVSGRYSGQVLFKPIGVDGQARLRDSRVVIIGCGALGTGIADRLARSGTGHIKIIDRDFVEFDNLQRQSLFNEEHARERLPKAVAAERVLSSINSEIKIKGVVGDVTPANIEDLLGGCDLVMDATDNLETRFLMNDACVKLEIPWVHGAVGGSCGQEMLIVPGATACFRCYLPELPQVTLPGVDVLGVLNTITGLTAELQTTHAIQVLTGDAARGGVLTYVDIWEKEFLQFDVERLLECPACAKGEYSFLDSENIS</sequence>
<protein>
    <submittedName>
        <fullName evidence="3">Thiamine biosynthesis protein ThiF</fullName>
    </submittedName>
</protein>
<comment type="similarity">
    <text evidence="1">Belongs to the HesA/MoeB/ThiF family.</text>
</comment>
<evidence type="ECO:0000313" key="3">
    <source>
        <dbReference type="EMBL" id="PKQ27906.1"/>
    </source>
</evidence>
<evidence type="ECO:0000313" key="4">
    <source>
        <dbReference type="Proteomes" id="UP000233654"/>
    </source>
</evidence>
<dbReference type="Pfam" id="PF00899">
    <property type="entry name" value="ThiF"/>
    <property type="match status" value="1"/>
</dbReference>
<proteinExistence type="inferred from homology"/>
<dbReference type="Proteomes" id="UP000233654">
    <property type="component" value="Unassembled WGS sequence"/>
</dbReference>
<dbReference type="EMBL" id="PHEX01000044">
    <property type="protein sequence ID" value="PKQ27906.1"/>
    <property type="molecule type" value="Genomic_DNA"/>
</dbReference>
<dbReference type="GO" id="GO:0008641">
    <property type="term" value="F:ubiquitin-like modifier activating enzyme activity"/>
    <property type="evidence" value="ECO:0007669"/>
    <property type="project" value="InterPro"/>
</dbReference>
<dbReference type="AlphaFoldDB" id="A0A2N3G5B8"/>
<dbReference type="PANTHER" id="PTHR10953">
    <property type="entry name" value="UBIQUITIN-ACTIVATING ENZYME E1"/>
    <property type="match status" value="1"/>
</dbReference>
<dbReference type="SUPFAM" id="SSF69572">
    <property type="entry name" value="Activating enzymes of the ubiquitin-like proteins"/>
    <property type="match status" value="1"/>
</dbReference>
<dbReference type="CDD" id="cd00757">
    <property type="entry name" value="ThiF_MoeB_HesA_family"/>
    <property type="match status" value="1"/>
</dbReference>
<dbReference type="InterPro" id="IPR000594">
    <property type="entry name" value="ThiF_NAD_FAD-bd"/>
</dbReference>
<gene>
    <name evidence="3" type="ORF">CVT63_05465</name>
</gene>
<name>A0A2N3G5B8_9ACTN</name>
<evidence type="ECO:0000259" key="2">
    <source>
        <dbReference type="Pfam" id="PF00899"/>
    </source>
</evidence>
<dbReference type="FunFam" id="3.40.50.720:FF:000080">
    <property type="entry name" value="Thiazole biosynthesis adenylyltransferase ThiF"/>
    <property type="match status" value="1"/>
</dbReference>
<dbReference type="GO" id="GO:0008146">
    <property type="term" value="F:sulfotransferase activity"/>
    <property type="evidence" value="ECO:0007669"/>
    <property type="project" value="TreeGrafter"/>
</dbReference>
<reference evidence="3 4" key="1">
    <citation type="journal article" date="2017" name="ISME J.">
        <title>Potential for microbial H2 and metal transformations associated with novel bacteria and archaea in deep terrestrial subsurface sediments.</title>
        <authorList>
            <person name="Hernsdorf A.W."/>
            <person name="Amano Y."/>
            <person name="Miyakawa K."/>
            <person name="Ise K."/>
            <person name="Suzuki Y."/>
            <person name="Anantharaman K."/>
            <person name="Probst A."/>
            <person name="Burstein D."/>
            <person name="Thomas B.C."/>
            <person name="Banfield J.F."/>
        </authorList>
    </citation>
    <scope>NUCLEOTIDE SEQUENCE [LARGE SCALE GENOMIC DNA]</scope>
    <source>
        <strain evidence="3">HGW-Actinobacteria-3</strain>
    </source>
</reference>
<dbReference type="GO" id="GO:0005829">
    <property type="term" value="C:cytosol"/>
    <property type="evidence" value="ECO:0007669"/>
    <property type="project" value="TreeGrafter"/>
</dbReference>
<dbReference type="GO" id="GO:0004792">
    <property type="term" value="F:thiosulfate-cyanide sulfurtransferase activity"/>
    <property type="evidence" value="ECO:0007669"/>
    <property type="project" value="TreeGrafter"/>
</dbReference>